<dbReference type="GeneID" id="108442316"/>
<feature type="region of interest" description="Disordered" evidence="1">
    <location>
        <begin position="34"/>
        <end position="111"/>
    </location>
</feature>
<keyword evidence="3" id="KW-1185">Reference proteome</keyword>
<dbReference type="GO" id="GO:0003723">
    <property type="term" value="F:RNA binding"/>
    <property type="evidence" value="ECO:0007669"/>
    <property type="project" value="InterPro"/>
</dbReference>
<dbReference type="OrthoDB" id="8836013at2759"/>
<accession>A0A3B4CUD8</accession>
<dbReference type="PANTHER" id="PTHR28333">
    <property type="entry name" value="NUCLEAR FRAGILE X MENTAL RETARDATION-INTERACTING PROTEIN 2"/>
    <property type="match status" value="1"/>
</dbReference>
<dbReference type="AlphaFoldDB" id="A0A3B4CUD8"/>
<dbReference type="GO" id="GO:0005654">
    <property type="term" value="C:nucleoplasm"/>
    <property type="evidence" value="ECO:0007669"/>
    <property type="project" value="TreeGrafter"/>
</dbReference>
<sequence>MHIKTGTWEANNAVCEPDPLCDPAVLVSAPKPVPHIRNRRLSPGSGSCGGGGGGGGCATGVDKQSTRQTSSTSSNESATHRTGHAQVFTSSLHREQRAHNRGYRGSRQEGVSLGARAVEKALRATQAHTQKERWVGDTLSSLKPPPAFPVKDSPAKLQPAVSYASKVKAGGAAGVAEEPPGIKVLLQNQWGLSFINDGPAVENAASAAPQATPEMSPAATPHPVAGEVTDGNLVLSFSASSHIQCSKGPENSEELLLSCHHLGEALEYHTQEWSAVLREQKQDPAKVVWYKDSL</sequence>
<feature type="compositionally biased region" description="Gly residues" evidence="1">
    <location>
        <begin position="46"/>
        <end position="58"/>
    </location>
</feature>
<proteinExistence type="predicted"/>
<reference evidence="2" key="3">
    <citation type="submission" date="2025-09" db="UniProtKB">
        <authorList>
            <consortium name="Ensembl"/>
        </authorList>
    </citation>
    <scope>IDENTIFICATION</scope>
</reference>
<reference evidence="2" key="2">
    <citation type="submission" date="2025-08" db="UniProtKB">
        <authorList>
            <consortium name="Ensembl"/>
        </authorList>
    </citation>
    <scope>IDENTIFICATION</scope>
</reference>
<dbReference type="RefSeq" id="XP_017577793.1">
    <property type="nucleotide sequence ID" value="XM_017722304.2"/>
</dbReference>
<dbReference type="PANTHER" id="PTHR28333:SF1">
    <property type="entry name" value="SI:CH211-214J24.10"/>
    <property type="match status" value="1"/>
</dbReference>
<evidence type="ECO:0000313" key="3">
    <source>
        <dbReference type="Proteomes" id="UP001501920"/>
    </source>
</evidence>
<name>A0A3B4CUD8_PYGNA</name>
<dbReference type="STRING" id="42514.ENSPNAP00000015010"/>
<dbReference type="OMA" id="NYHNREW"/>
<evidence type="ECO:0000256" key="1">
    <source>
        <dbReference type="SAM" id="MobiDB-lite"/>
    </source>
</evidence>
<dbReference type="Ensembl" id="ENSPNAT00000037554.2">
    <property type="protein sequence ID" value="ENSPNAP00000015010.1"/>
    <property type="gene ID" value="ENSPNAG00000020998.2"/>
</dbReference>
<dbReference type="GeneTree" id="ENSGT00390000009992"/>
<feature type="compositionally biased region" description="Low complexity" evidence="1">
    <location>
        <begin position="66"/>
        <end position="77"/>
    </location>
</feature>
<evidence type="ECO:0000313" key="2">
    <source>
        <dbReference type="Ensembl" id="ENSPNAP00000015010.1"/>
    </source>
</evidence>
<protein>
    <submittedName>
        <fullName evidence="2">Uncharacterized protein</fullName>
    </submittedName>
</protein>
<reference evidence="2 3" key="1">
    <citation type="submission" date="2020-10" db="EMBL/GenBank/DDBJ databases">
        <title>Pygocentrus nattereri (red-bellied piranha) genome, fPygNat1, primary haplotype.</title>
        <authorList>
            <person name="Myers G."/>
            <person name="Meyer A."/>
            <person name="Karagic N."/>
            <person name="Pippel M."/>
            <person name="Winkler S."/>
            <person name="Tracey A."/>
            <person name="Wood J."/>
            <person name="Formenti G."/>
            <person name="Howe K."/>
            <person name="Fedrigo O."/>
            <person name="Jarvis E.D."/>
        </authorList>
    </citation>
    <scope>NUCLEOTIDE SEQUENCE [LARGE SCALE GENOMIC DNA]</scope>
</reference>
<dbReference type="InterPro" id="IPR032747">
    <property type="entry name" value="NUFIP2"/>
</dbReference>
<dbReference type="Proteomes" id="UP001501920">
    <property type="component" value="Chromosome 11"/>
</dbReference>
<organism evidence="2 3">
    <name type="scientific">Pygocentrus nattereri</name>
    <name type="common">Red-bellied piranha</name>
    <dbReference type="NCBI Taxonomy" id="42514"/>
    <lineage>
        <taxon>Eukaryota</taxon>
        <taxon>Metazoa</taxon>
        <taxon>Chordata</taxon>
        <taxon>Craniata</taxon>
        <taxon>Vertebrata</taxon>
        <taxon>Euteleostomi</taxon>
        <taxon>Actinopterygii</taxon>
        <taxon>Neopterygii</taxon>
        <taxon>Teleostei</taxon>
        <taxon>Ostariophysi</taxon>
        <taxon>Characiformes</taxon>
        <taxon>Characoidei</taxon>
        <taxon>Pygocentrus</taxon>
    </lineage>
</organism>
<dbReference type="GO" id="GO:0010494">
    <property type="term" value="C:cytoplasmic stress granule"/>
    <property type="evidence" value="ECO:0007669"/>
    <property type="project" value="TreeGrafter"/>
</dbReference>